<keyword evidence="9" id="KW-0808">Transferase</keyword>
<evidence type="ECO:0000256" key="5">
    <source>
        <dbReference type="ARBA" id="ARBA00038494"/>
    </source>
</evidence>
<dbReference type="Gene3D" id="3.90.550.10">
    <property type="entry name" value="Spore Coat Polysaccharide Biosynthesis Protein SpsA, Chain A"/>
    <property type="match status" value="1"/>
</dbReference>
<feature type="transmembrane region" description="Helical" evidence="6">
    <location>
        <begin position="60"/>
        <end position="77"/>
    </location>
</feature>
<dbReference type="PANTHER" id="PTHR43630">
    <property type="entry name" value="POLY-BETA-1,6-N-ACETYL-D-GLUCOSAMINE SYNTHASE"/>
    <property type="match status" value="1"/>
</dbReference>
<feature type="domain" description="O-antigen ligase-related" evidence="8">
    <location>
        <begin position="195"/>
        <end position="336"/>
    </location>
</feature>
<dbReference type="AlphaFoldDB" id="A0A1M6VYU9"/>
<keyword evidence="10" id="KW-1185">Reference proteome</keyword>
<evidence type="ECO:0000313" key="9">
    <source>
        <dbReference type="EMBL" id="SHK86629.1"/>
    </source>
</evidence>
<gene>
    <name evidence="9" type="ORF">SAMN05216369_3417</name>
</gene>
<evidence type="ECO:0000256" key="3">
    <source>
        <dbReference type="ARBA" id="ARBA00022989"/>
    </source>
</evidence>
<sequence>MTNQIKKPIHLLFVLGVGGALLSSSILAGATLLLAITGFAISYRKALYQAGWDKPKELRLLHFAFWFFVLVSAYSWALEGFSYEGGKTLGTHARFILFWPLIIAFSYARLGANTVFAGAGLMAASILGLFGSALIANHGSLDLLLSSRFGGGINPISFGNIALLSSFLTLTGGLFFYRSKRFPIALLFIAMGAGAAAIAMLSQTRSDLIALPFLLLLLVPLLSRNLRIVSLVAIPVVLMTAIATNERMSQSFEGFLQNDTLDSGITIRMEVWGLAWHMFAENPWTGVGLGGYTREIEASVASGESSAVLIDCCTGHAHNDLLNVAATSGIPGILGWTFLIFLPLAIFARHLFSTHVATAHLAASGSMISVGYLLFGLTEATFNRTLFLTFYLLSVAGIAAALLNELSASYVRQRTKTVSATIITMNEEDHIADCLKSARLVADEIIVLDSGSTDRTVEIAKQYADIVEVTDWPGFGVQKQRALEKATGDWVLSLDADERITPELGREINHRLAAPDADAYKLPWAVTIYGTRLDFGRSGRAPLRLFRREGVRFSDALVHERILIPEGRKTRTLRGRLTHYTHRDFGHSLEKSAKYAWLGSLEKHRKGKKTRTMIYPTLRGLMTFVQVYFIRFGFLDGAVGYLTAVTYAQVTFNKYAGLWTLSPKRENHPSVEERK</sequence>
<dbReference type="GO" id="GO:0016740">
    <property type="term" value="F:transferase activity"/>
    <property type="evidence" value="ECO:0007669"/>
    <property type="project" value="UniProtKB-KW"/>
</dbReference>
<organism evidence="9 10">
    <name type="scientific">Marinobacter antarcticus</name>
    <dbReference type="NCBI Taxonomy" id="564117"/>
    <lineage>
        <taxon>Bacteria</taxon>
        <taxon>Pseudomonadati</taxon>
        <taxon>Pseudomonadota</taxon>
        <taxon>Gammaproteobacteria</taxon>
        <taxon>Pseudomonadales</taxon>
        <taxon>Marinobacteraceae</taxon>
        <taxon>Marinobacter</taxon>
    </lineage>
</organism>
<evidence type="ECO:0000259" key="7">
    <source>
        <dbReference type="Pfam" id="PF00535"/>
    </source>
</evidence>
<feature type="transmembrane region" description="Helical" evidence="6">
    <location>
        <begin position="208"/>
        <end position="223"/>
    </location>
</feature>
<evidence type="ECO:0000256" key="4">
    <source>
        <dbReference type="ARBA" id="ARBA00023136"/>
    </source>
</evidence>
<evidence type="ECO:0000313" key="10">
    <source>
        <dbReference type="Proteomes" id="UP000184497"/>
    </source>
</evidence>
<feature type="transmembrane region" description="Helical" evidence="6">
    <location>
        <begin position="156"/>
        <end position="177"/>
    </location>
</feature>
<comment type="subcellular location">
    <subcellularLocation>
        <location evidence="1">Membrane</location>
        <topology evidence="1">Multi-pass membrane protein</topology>
    </subcellularLocation>
</comment>
<evidence type="ECO:0000256" key="1">
    <source>
        <dbReference type="ARBA" id="ARBA00004141"/>
    </source>
</evidence>
<feature type="transmembrane region" description="Helical" evidence="6">
    <location>
        <begin position="228"/>
        <end position="245"/>
    </location>
</feature>
<dbReference type="InterPro" id="IPR001173">
    <property type="entry name" value="Glyco_trans_2-like"/>
</dbReference>
<feature type="transmembrane region" description="Helical" evidence="6">
    <location>
        <begin position="89"/>
        <end position="108"/>
    </location>
</feature>
<evidence type="ECO:0000259" key="8">
    <source>
        <dbReference type="Pfam" id="PF04932"/>
    </source>
</evidence>
<dbReference type="RefSeq" id="WP_072799689.1">
    <property type="nucleotide sequence ID" value="NZ_FRAQ01000005.1"/>
</dbReference>
<dbReference type="OrthoDB" id="9815923at2"/>
<dbReference type="GO" id="GO:0016020">
    <property type="term" value="C:membrane"/>
    <property type="evidence" value="ECO:0007669"/>
    <property type="project" value="UniProtKB-SubCell"/>
</dbReference>
<feature type="transmembrane region" description="Helical" evidence="6">
    <location>
        <begin position="184"/>
        <end position="202"/>
    </location>
</feature>
<reference evidence="10" key="1">
    <citation type="submission" date="2016-11" db="EMBL/GenBank/DDBJ databases">
        <authorList>
            <person name="Varghese N."/>
            <person name="Submissions S."/>
        </authorList>
    </citation>
    <scope>NUCLEOTIDE SEQUENCE [LARGE SCALE GENOMIC DNA]</scope>
    <source>
        <strain evidence="10">CGMCC 1.10835</strain>
    </source>
</reference>
<dbReference type="PANTHER" id="PTHR43630:SF2">
    <property type="entry name" value="GLYCOSYLTRANSFERASE"/>
    <property type="match status" value="1"/>
</dbReference>
<accession>A0A1M6VYU9</accession>
<dbReference type="SUPFAM" id="SSF53448">
    <property type="entry name" value="Nucleotide-diphospho-sugar transferases"/>
    <property type="match status" value="1"/>
</dbReference>
<dbReference type="CDD" id="cd02511">
    <property type="entry name" value="Beta4Glucosyltransferase"/>
    <property type="match status" value="1"/>
</dbReference>
<proteinExistence type="inferred from homology"/>
<keyword evidence="2 6" id="KW-0812">Transmembrane</keyword>
<name>A0A1M6VYU9_9GAMM</name>
<dbReference type="EMBL" id="FRAQ01000005">
    <property type="protein sequence ID" value="SHK86629.1"/>
    <property type="molecule type" value="Genomic_DNA"/>
</dbReference>
<dbReference type="Pfam" id="PF00535">
    <property type="entry name" value="Glycos_transf_2"/>
    <property type="match status" value="1"/>
</dbReference>
<dbReference type="InterPro" id="IPR007016">
    <property type="entry name" value="O-antigen_ligase-rel_domated"/>
</dbReference>
<evidence type="ECO:0000256" key="6">
    <source>
        <dbReference type="SAM" id="Phobius"/>
    </source>
</evidence>
<feature type="transmembrane region" description="Helical" evidence="6">
    <location>
        <begin position="12"/>
        <end position="39"/>
    </location>
</feature>
<evidence type="ECO:0000256" key="2">
    <source>
        <dbReference type="ARBA" id="ARBA00022692"/>
    </source>
</evidence>
<feature type="transmembrane region" description="Helical" evidence="6">
    <location>
        <begin position="387"/>
        <end position="406"/>
    </location>
</feature>
<feature type="transmembrane region" description="Helical" evidence="6">
    <location>
        <begin position="355"/>
        <end position="375"/>
    </location>
</feature>
<dbReference type="Pfam" id="PF04932">
    <property type="entry name" value="Wzy_C"/>
    <property type="match status" value="1"/>
</dbReference>
<feature type="domain" description="Glycosyltransferase 2-like" evidence="7">
    <location>
        <begin position="420"/>
        <end position="540"/>
    </location>
</feature>
<comment type="similarity">
    <text evidence="5">Belongs to the glycosyltransferase 2 family. WaaE/KdtX subfamily.</text>
</comment>
<keyword evidence="4 6" id="KW-0472">Membrane</keyword>
<keyword evidence="3 6" id="KW-1133">Transmembrane helix</keyword>
<dbReference type="InterPro" id="IPR029044">
    <property type="entry name" value="Nucleotide-diphossugar_trans"/>
</dbReference>
<dbReference type="STRING" id="564117.SAMN05216369_3417"/>
<dbReference type="Proteomes" id="UP000184497">
    <property type="component" value="Unassembled WGS sequence"/>
</dbReference>
<protein>
    <submittedName>
        <fullName evidence="9">(Heptosyl)LPS beta-1,4-glucosyltransferase</fullName>
    </submittedName>
</protein>
<feature type="transmembrane region" description="Helical" evidence="6">
    <location>
        <begin position="115"/>
        <end position="136"/>
    </location>
</feature>
<feature type="transmembrane region" description="Helical" evidence="6">
    <location>
        <begin position="329"/>
        <end position="348"/>
    </location>
</feature>